<evidence type="ECO:0000256" key="10">
    <source>
        <dbReference type="SAM" id="MobiDB-lite"/>
    </source>
</evidence>
<dbReference type="EMBL" id="CP122537">
    <property type="protein sequence ID" value="WGH78574.1"/>
    <property type="molecule type" value="Genomic_DNA"/>
</dbReference>
<dbReference type="Pfam" id="PF00141">
    <property type="entry name" value="peroxidase"/>
    <property type="match status" value="2"/>
</dbReference>
<evidence type="ECO:0000256" key="8">
    <source>
        <dbReference type="HAMAP-Rule" id="MF_01961"/>
    </source>
</evidence>
<keyword evidence="2 8" id="KW-0349">Heme</keyword>
<comment type="function">
    <text evidence="8">Bifunctional enzyme with both catalase and broad-spectrum peroxidase activity.</text>
</comment>
<feature type="site" description="Transition state stabilizer" evidence="8">
    <location>
        <position position="97"/>
    </location>
</feature>
<sequence length="768" mass="84528">MKDHAATQGACPFRGTRIGGAAGSEPGLDHWWPNRLKVELLNQDPPQANPLGRDFDYAASIETLDYDALKADVRALLHSSVEWWPSDYGHYGPQMNRMSWHSAGTYRIADGRGGSAEGMQRFAPVNSWWDNGNTDKSRRLLLPIKLKYGSQVSWADLMMLAGTIALEDMGLPIQGFAFGREDAWEADRATYWGPEGWNGKAPTEVPAAPQAGHPDQMVNRGLRWQGGPKDEHYDLENPLGASHQSLIYVDPEGPGGNGDPMDAARDIRETFARMAMNDEETVALVAGGHAFGKSHGAVPADRIGGAPEIAEMSAAGFGWHNPEGSGNAENTMTNGIEGSWTPNPTRWDNDYLTNLFKYEWKQTKSPAGALQWEPVDPDAPKTPDAHVEGQMNPLMMMTTDLAFKVDPDYRKVCEKFLADFDYFTEAFSKAWHKLIHRDLGPVSRWLGPDIGGTFIWQDPTPPVDHPQVDAGQIADLKARVLGTGLSVPDLVAVAWASASTYRDSDKRGGANGARIRLEPQRGWAVNDPARLDRVLDQLEQVKAAFDGEGAAKISMADLIVLAGCAAVEKAAKDGGHDVEVPFVPGRTDATAEWTDAESFDWLKPVVDGFRNYIDAAVGYHVAPERMFLDKAALLKLTAPEWTALTGGLRVLDQNWDGSDRGVFTDRKGVLSNDFFRELVSMDYAWTPEDADEARFALVERDSGKTRWTATRCDLVFGSNSELRQVAEYYAGADGEAALVRDFVKAWHKVMMLDRFDVKAERKAAVAFC</sequence>
<gene>
    <name evidence="8 12" type="primary">katG</name>
    <name evidence="12" type="ORF">P8627_16395</name>
</gene>
<evidence type="ECO:0000256" key="4">
    <source>
        <dbReference type="ARBA" id="ARBA00023002"/>
    </source>
</evidence>
<comment type="catalytic activity">
    <reaction evidence="7 8 9">
        <text>2 H2O2 = O2 + 2 H2O</text>
        <dbReference type="Rhea" id="RHEA:20309"/>
        <dbReference type="ChEBI" id="CHEBI:15377"/>
        <dbReference type="ChEBI" id="CHEBI:15379"/>
        <dbReference type="ChEBI" id="CHEBI:16240"/>
        <dbReference type="EC" id="1.11.1.21"/>
    </reaction>
</comment>
<comment type="PTM">
    <text evidence="8">Formation of the three residue Trp-Tyr-Met cross-link is important for the catalase, but not the peroxidase activity of the enzyme.</text>
</comment>
<comment type="subunit">
    <text evidence="8">Homodimer or homotetramer.</text>
</comment>
<dbReference type="PROSITE" id="PS00435">
    <property type="entry name" value="PEROXIDASE_1"/>
    <property type="match status" value="1"/>
</dbReference>
<dbReference type="InterPro" id="IPR002016">
    <property type="entry name" value="Haem_peroxidase"/>
</dbReference>
<evidence type="ECO:0000259" key="11">
    <source>
        <dbReference type="PROSITE" id="PS50873"/>
    </source>
</evidence>
<evidence type="ECO:0000256" key="9">
    <source>
        <dbReference type="RuleBase" id="RU003451"/>
    </source>
</evidence>
<comment type="cofactor">
    <cofactor evidence="8">
        <name>heme b</name>
        <dbReference type="ChEBI" id="CHEBI:60344"/>
    </cofactor>
    <text evidence="8">Binds 1 heme b (iron(II)-protoporphyrin IX) group per dimer.</text>
</comment>
<proteinExistence type="inferred from homology"/>
<name>A0ABY8LBA2_9RHOB</name>
<dbReference type="NCBIfam" id="NF011635">
    <property type="entry name" value="PRK15061.1"/>
    <property type="match status" value="1"/>
</dbReference>
<dbReference type="PROSITE" id="PS50873">
    <property type="entry name" value="PEROXIDASE_4"/>
    <property type="match status" value="1"/>
</dbReference>
<keyword evidence="13" id="KW-1185">Reference proteome</keyword>
<evidence type="ECO:0000256" key="1">
    <source>
        <dbReference type="ARBA" id="ARBA00022559"/>
    </source>
</evidence>
<feature type="active site" description="Proton acceptor" evidence="8">
    <location>
        <position position="101"/>
    </location>
</feature>
<dbReference type="HAMAP" id="MF_01961">
    <property type="entry name" value="Catal_peroxid"/>
    <property type="match status" value="1"/>
</dbReference>
<organism evidence="12 13">
    <name type="scientific">Jannaschia ovalis</name>
    <dbReference type="NCBI Taxonomy" id="3038773"/>
    <lineage>
        <taxon>Bacteria</taxon>
        <taxon>Pseudomonadati</taxon>
        <taxon>Pseudomonadota</taxon>
        <taxon>Alphaproteobacteria</taxon>
        <taxon>Rhodobacterales</taxon>
        <taxon>Roseobacteraceae</taxon>
        <taxon>Jannaschia</taxon>
    </lineage>
</organism>
<accession>A0ABY8LBA2</accession>
<feature type="cross-link" description="Tryptophyl-tyrosyl-methioninium (Tyr-Met) (with Trp-100)" evidence="8">
    <location>
        <begin position="248"/>
        <end position="274"/>
    </location>
</feature>
<evidence type="ECO:0000313" key="12">
    <source>
        <dbReference type="EMBL" id="WGH78574.1"/>
    </source>
</evidence>
<evidence type="ECO:0000256" key="3">
    <source>
        <dbReference type="ARBA" id="ARBA00022723"/>
    </source>
</evidence>
<keyword evidence="1 8" id="KW-0575">Peroxidase</keyword>
<comment type="caution">
    <text evidence="8">Lacks conserved residue(s) required for the propagation of feature annotation.</text>
</comment>
<dbReference type="InterPro" id="IPR019793">
    <property type="entry name" value="Peroxidases_heam-ligand_BS"/>
</dbReference>
<dbReference type="GO" id="GO:0004601">
    <property type="term" value="F:peroxidase activity"/>
    <property type="evidence" value="ECO:0007669"/>
    <property type="project" value="UniProtKB-KW"/>
</dbReference>
<dbReference type="PANTHER" id="PTHR30555">
    <property type="entry name" value="HYDROPEROXIDASE I, BIFUNCTIONAL CATALASE-PEROXIDASE"/>
    <property type="match status" value="1"/>
</dbReference>
<dbReference type="InterPro" id="IPR000763">
    <property type="entry name" value="Catalase_peroxidase"/>
</dbReference>
<dbReference type="EC" id="1.11.1.21" evidence="8 9"/>
<dbReference type="RefSeq" id="WP_279965325.1">
    <property type="nucleotide sequence ID" value="NZ_CP122537.1"/>
</dbReference>
<feature type="binding site" description="axial binding residue" evidence="8">
    <location>
        <position position="289"/>
    </location>
    <ligand>
        <name>heme b</name>
        <dbReference type="ChEBI" id="CHEBI:60344"/>
    </ligand>
    <ligandPart>
        <name>Fe</name>
        <dbReference type="ChEBI" id="CHEBI:18248"/>
    </ligandPart>
</feature>
<keyword evidence="5 8" id="KW-0408">Iron</keyword>
<comment type="similarity">
    <text evidence="8 9">Belongs to the peroxidase family. Peroxidase/catalase subfamily.</text>
</comment>
<dbReference type="PRINTS" id="PR00458">
    <property type="entry name" value="PEROXIDASE"/>
</dbReference>
<dbReference type="Gene3D" id="1.10.520.10">
    <property type="match status" value="2"/>
</dbReference>
<keyword evidence="4 8" id="KW-0560">Oxidoreductase</keyword>
<dbReference type="PANTHER" id="PTHR30555:SF0">
    <property type="entry name" value="CATALASE-PEROXIDASE"/>
    <property type="match status" value="1"/>
</dbReference>
<dbReference type="Gene3D" id="1.10.420.10">
    <property type="entry name" value="Peroxidase, domain 2"/>
    <property type="match status" value="2"/>
</dbReference>
<evidence type="ECO:0000256" key="7">
    <source>
        <dbReference type="ARBA" id="ARBA00049145"/>
    </source>
</evidence>
<protein>
    <recommendedName>
        <fullName evidence="8 9">Catalase-peroxidase</fullName>
        <shortName evidence="8">CP</shortName>
        <ecNumber evidence="8 9">1.11.1.21</ecNumber>
    </recommendedName>
    <alternativeName>
        <fullName evidence="8">Peroxidase/catalase</fullName>
    </alternativeName>
</protein>
<dbReference type="Proteomes" id="UP001243420">
    <property type="component" value="Chromosome"/>
</dbReference>
<evidence type="ECO:0000256" key="2">
    <source>
        <dbReference type="ARBA" id="ARBA00022617"/>
    </source>
</evidence>
<dbReference type="InterPro" id="IPR010255">
    <property type="entry name" value="Haem_peroxidase_sf"/>
</dbReference>
<comment type="catalytic activity">
    <reaction evidence="8 9">
        <text>H2O2 + AH2 = A + 2 H2O</text>
        <dbReference type="Rhea" id="RHEA:30275"/>
        <dbReference type="ChEBI" id="CHEBI:13193"/>
        <dbReference type="ChEBI" id="CHEBI:15377"/>
        <dbReference type="ChEBI" id="CHEBI:16240"/>
        <dbReference type="ChEBI" id="CHEBI:17499"/>
        <dbReference type="EC" id="1.11.1.21"/>
    </reaction>
</comment>
<dbReference type="PRINTS" id="PR00460">
    <property type="entry name" value="BPEROXIDASE"/>
</dbReference>
<feature type="region of interest" description="Disordered" evidence="10">
    <location>
        <begin position="1"/>
        <end position="26"/>
    </location>
</feature>
<evidence type="ECO:0000313" key="13">
    <source>
        <dbReference type="Proteomes" id="UP001243420"/>
    </source>
</evidence>
<dbReference type="NCBIfam" id="TIGR00198">
    <property type="entry name" value="cat_per_HPI"/>
    <property type="match status" value="1"/>
</dbReference>
<keyword evidence="3 8" id="KW-0479">Metal-binding</keyword>
<feature type="domain" description="Plant heme peroxidase family profile" evidence="11">
    <location>
        <begin position="152"/>
        <end position="451"/>
    </location>
</feature>
<reference evidence="12 13" key="1">
    <citation type="submission" date="2023-04" db="EMBL/GenBank/DDBJ databases">
        <title>Jannaschia ovalis sp. nov., a marine bacterium isolated from sea tidal flat.</title>
        <authorList>
            <person name="Kwon D.Y."/>
            <person name="Kim J.-J."/>
        </authorList>
    </citation>
    <scope>NUCLEOTIDE SEQUENCE [LARGE SCALE GENOMIC DNA]</scope>
    <source>
        <strain evidence="12 13">GRR-S6-38</strain>
    </source>
</reference>
<dbReference type="SUPFAM" id="SSF48113">
    <property type="entry name" value="Heme-dependent peroxidases"/>
    <property type="match status" value="2"/>
</dbReference>
<keyword evidence="6 8" id="KW-0376">Hydrogen peroxide</keyword>
<evidence type="ECO:0000256" key="6">
    <source>
        <dbReference type="ARBA" id="ARBA00023324"/>
    </source>
</evidence>
<evidence type="ECO:0000256" key="5">
    <source>
        <dbReference type="ARBA" id="ARBA00023004"/>
    </source>
</evidence>